<comment type="caution">
    <text evidence="1">The sequence shown here is derived from an EMBL/GenBank/DDBJ whole genome shotgun (WGS) entry which is preliminary data.</text>
</comment>
<evidence type="ECO:0000313" key="2">
    <source>
        <dbReference type="Proteomes" id="UP001589738"/>
    </source>
</evidence>
<gene>
    <name evidence="1" type="ORF">ACFFHF_16720</name>
</gene>
<dbReference type="InterPro" id="IPR032787">
    <property type="entry name" value="Prok-E2_D"/>
</dbReference>
<dbReference type="Proteomes" id="UP001589738">
    <property type="component" value="Unassembled WGS sequence"/>
</dbReference>
<evidence type="ECO:0008006" key="3">
    <source>
        <dbReference type="Google" id="ProtNLM"/>
    </source>
</evidence>
<sequence>MKWQFELSDCPTNTHYPIVAYQVNDSGVKKGPFHMGIEDFIKALKSQPENLLDADGAKSDEVSTPALPRGTIRYSANESRSKQRLTMEIPQKQWDIRYGNDMNEFFTIGFPRMIVQYLVTTHRETQIIREMRIYAALNDGKPITDDTQLYIFPYPNVGKSNSIVCWGQNQRLEIQSLVELEHSFRWFVSAPFNEDHGVRTTFGISNFRKLIDKIEDKPFEDEWLLPLNKTYGDLF</sequence>
<proteinExistence type="predicted"/>
<dbReference type="EMBL" id="JBHLUU010000112">
    <property type="protein sequence ID" value="MFC0476848.1"/>
    <property type="molecule type" value="Genomic_DNA"/>
</dbReference>
<accession>A0ABV6KY98</accession>
<protein>
    <recommendedName>
        <fullName evidence="3">PRTRC system protein B</fullName>
    </recommendedName>
</protein>
<organism evidence="1 2">
    <name type="scientific">Robertmurraya beringensis</name>
    <dbReference type="NCBI Taxonomy" id="641660"/>
    <lineage>
        <taxon>Bacteria</taxon>
        <taxon>Bacillati</taxon>
        <taxon>Bacillota</taxon>
        <taxon>Bacilli</taxon>
        <taxon>Bacillales</taxon>
        <taxon>Bacillaceae</taxon>
        <taxon>Robertmurraya</taxon>
    </lineage>
</organism>
<dbReference type="RefSeq" id="WP_160549275.1">
    <property type="nucleotide sequence ID" value="NZ_JBHLUU010000112.1"/>
</dbReference>
<name>A0ABV6KY98_9BACI</name>
<keyword evidence="2" id="KW-1185">Reference proteome</keyword>
<reference evidence="1 2" key="1">
    <citation type="submission" date="2024-09" db="EMBL/GenBank/DDBJ databases">
        <authorList>
            <person name="Sun Q."/>
            <person name="Mori K."/>
        </authorList>
    </citation>
    <scope>NUCLEOTIDE SEQUENCE [LARGE SCALE GENOMIC DNA]</scope>
    <source>
        <strain evidence="1 2">CGMCC 1.9126</strain>
    </source>
</reference>
<evidence type="ECO:0000313" key="1">
    <source>
        <dbReference type="EMBL" id="MFC0476848.1"/>
    </source>
</evidence>
<dbReference type="Pfam" id="PF14460">
    <property type="entry name" value="Prok-E2_D"/>
    <property type="match status" value="1"/>
</dbReference>